<reference evidence="3 4" key="1">
    <citation type="submission" date="2021-03" db="EMBL/GenBank/DDBJ databases">
        <title>Metabolic Capacity of the Antarctic Cyanobacterium Phormidium pseudopriestleyi that Sustains Oxygenic Photosynthesis in the Presence of Hydrogen Sulfide.</title>
        <authorList>
            <person name="Lumian J.E."/>
            <person name="Jungblut A.D."/>
            <person name="Dillon M.L."/>
            <person name="Hawes I."/>
            <person name="Doran P.T."/>
            <person name="Mackey T.J."/>
            <person name="Dick G.J."/>
            <person name="Grettenberger C.L."/>
            <person name="Sumner D.Y."/>
        </authorList>
    </citation>
    <scope>NUCLEOTIDE SEQUENCE [LARGE SCALE GENOMIC DNA]</scope>
    <source>
        <strain evidence="3 4">FRX01</strain>
    </source>
</reference>
<keyword evidence="4" id="KW-1185">Reference proteome</keyword>
<keyword evidence="2" id="KW-1133">Transmembrane helix</keyword>
<dbReference type="PANTHER" id="PTHR32309">
    <property type="entry name" value="TYROSINE-PROTEIN KINASE"/>
    <property type="match status" value="1"/>
</dbReference>
<evidence type="ECO:0000256" key="2">
    <source>
        <dbReference type="SAM" id="Phobius"/>
    </source>
</evidence>
<feature type="transmembrane region" description="Helical" evidence="2">
    <location>
        <begin position="247"/>
        <end position="269"/>
    </location>
</feature>
<keyword evidence="2" id="KW-0472">Membrane</keyword>
<organism evidence="3 4">
    <name type="scientific">Phormidium pseudopriestleyi FRX01</name>
    <dbReference type="NCBI Taxonomy" id="1759528"/>
    <lineage>
        <taxon>Bacteria</taxon>
        <taxon>Bacillati</taxon>
        <taxon>Cyanobacteriota</taxon>
        <taxon>Cyanophyceae</taxon>
        <taxon>Oscillatoriophycideae</taxon>
        <taxon>Oscillatoriales</taxon>
        <taxon>Oscillatoriaceae</taxon>
        <taxon>Phormidium</taxon>
    </lineage>
</organism>
<sequence length="404" mass="44786">MNFYFVSRYVHSLNRYKWLILALMTAGLGMGGVMALQIEPVPKYIATGSLRGNQPTDSLSETTRQIINQGQQFSQPEELVRLLLADNVIQAVADNVNLSPVEVRDRLLLKLPSPETSGSLRVMYRDNNSQRALQTASGLMQAMVQQSQLINRARLNGVVEQLNFRLSQARQELQGAQQNLDAYYGDDEAARSQLQQEVTLKQERLTKIQTAVTEATTAQGEMISSLRIAESPQVAETKANQPFITTLAFGAIAGLCIGALAILVLALCANPLHYKAFRRQLLAAYKGRCPITGCDVAAALEVVRLDPHQLTRSTDIWNGLILRADIQRLFAAKQIAIEPGTLQVMLSPELEKTNYGKLAGRRLSVPEEEADQPNLDALDAHYRQCPWITDFTPKPKETEDSQSI</sequence>
<dbReference type="InterPro" id="IPR050445">
    <property type="entry name" value="Bact_polysacc_biosynth/exp"/>
</dbReference>
<gene>
    <name evidence="3" type="ORF">J0895_14515</name>
</gene>
<keyword evidence="2" id="KW-0812">Transmembrane</keyword>
<name>A0ABS3FT39_9CYAN</name>
<dbReference type="Proteomes" id="UP000664844">
    <property type="component" value="Unassembled WGS sequence"/>
</dbReference>
<proteinExistence type="predicted"/>
<dbReference type="RefSeq" id="WP_207088783.1">
    <property type="nucleotide sequence ID" value="NZ_JAFLQW010000382.1"/>
</dbReference>
<evidence type="ECO:0000313" key="3">
    <source>
        <dbReference type="EMBL" id="MBO0350296.1"/>
    </source>
</evidence>
<feature type="coiled-coil region" evidence="1">
    <location>
        <begin position="152"/>
        <end position="186"/>
    </location>
</feature>
<dbReference type="EMBL" id="JAFLQW010000382">
    <property type="protein sequence ID" value="MBO0350296.1"/>
    <property type="molecule type" value="Genomic_DNA"/>
</dbReference>
<dbReference type="PANTHER" id="PTHR32309:SF31">
    <property type="entry name" value="CAPSULAR EXOPOLYSACCHARIDE FAMILY"/>
    <property type="match status" value="1"/>
</dbReference>
<accession>A0ABS3FT39</accession>
<comment type="caution">
    <text evidence="3">The sequence shown here is derived from an EMBL/GenBank/DDBJ whole genome shotgun (WGS) entry which is preliminary data.</text>
</comment>
<keyword evidence="1" id="KW-0175">Coiled coil</keyword>
<evidence type="ECO:0008006" key="5">
    <source>
        <dbReference type="Google" id="ProtNLM"/>
    </source>
</evidence>
<evidence type="ECO:0000256" key="1">
    <source>
        <dbReference type="SAM" id="Coils"/>
    </source>
</evidence>
<evidence type="ECO:0000313" key="4">
    <source>
        <dbReference type="Proteomes" id="UP000664844"/>
    </source>
</evidence>
<protein>
    <recommendedName>
        <fullName evidence="5">Polysaccharide chain length determinant N-terminal domain-containing protein</fullName>
    </recommendedName>
</protein>